<dbReference type="Gene3D" id="1.10.10.10">
    <property type="entry name" value="Winged helix-like DNA-binding domain superfamily/Winged helix DNA-binding domain"/>
    <property type="match status" value="1"/>
</dbReference>
<dbReference type="SUPFAM" id="SSF53850">
    <property type="entry name" value="Periplasmic binding protein-like II"/>
    <property type="match status" value="1"/>
</dbReference>
<keyword evidence="3" id="KW-0804">Transcription</keyword>
<name>A0A7Y3YNV5_9VIBR</name>
<comment type="similarity">
    <text evidence="1">Belongs to the LysR transcriptional regulatory family.</text>
</comment>
<organism evidence="5 6">
    <name type="scientific">Vibrio chagasii</name>
    <dbReference type="NCBI Taxonomy" id="170679"/>
    <lineage>
        <taxon>Bacteria</taxon>
        <taxon>Pseudomonadati</taxon>
        <taxon>Pseudomonadota</taxon>
        <taxon>Gammaproteobacteria</taxon>
        <taxon>Vibrionales</taxon>
        <taxon>Vibrionaceae</taxon>
        <taxon>Vibrio</taxon>
    </lineage>
</organism>
<evidence type="ECO:0000313" key="6">
    <source>
        <dbReference type="Proteomes" id="UP000525336"/>
    </source>
</evidence>
<evidence type="ECO:0000259" key="4">
    <source>
        <dbReference type="PROSITE" id="PS50931"/>
    </source>
</evidence>
<dbReference type="Gene3D" id="3.40.190.290">
    <property type="match status" value="1"/>
</dbReference>
<proteinExistence type="inferred from homology"/>
<dbReference type="Proteomes" id="UP000525336">
    <property type="component" value="Unassembled WGS sequence"/>
</dbReference>
<dbReference type="PANTHER" id="PTHR30126">
    <property type="entry name" value="HTH-TYPE TRANSCRIPTIONAL REGULATOR"/>
    <property type="match status" value="1"/>
</dbReference>
<feature type="domain" description="HTH lysR-type" evidence="4">
    <location>
        <begin position="30"/>
        <end position="87"/>
    </location>
</feature>
<dbReference type="GO" id="GO:0003700">
    <property type="term" value="F:DNA-binding transcription factor activity"/>
    <property type="evidence" value="ECO:0007669"/>
    <property type="project" value="InterPro"/>
</dbReference>
<accession>A0A7Y3YNV5</accession>
<dbReference type="InterPro" id="IPR036388">
    <property type="entry name" value="WH-like_DNA-bd_sf"/>
</dbReference>
<dbReference type="InterPro" id="IPR036390">
    <property type="entry name" value="WH_DNA-bd_sf"/>
</dbReference>
<comment type="caution">
    <text evidence="5">The sequence shown here is derived from an EMBL/GenBank/DDBJ whole genome shotgun (WGS) entry which is preliminary data.</text>
</comment>
<reference evidence="5 6" key="1">
    <citation type="submission" date="2019-09" db="EMBL/GenBank/DDBJ databases">
        <title>Draft genome sequencing and comparative genomics of hatchery-associated Vibrios.</title>
        <authorList>
            <person name="Kehlet-Delgado H."/>
            <person name="Mueller R.S."/>
        </authorList>
    </citation>
    <scope>NUCLEOTIDE SEQUENCE [LARGE SCALE GENOMIC DNA]</scope>
    <source>
        <strain evidence="5 6">00-90-10</strain>
    </source>
</reference>
<dbReference type="PROSITE" id="PS50931">
    <property type="entry name" value="HTH_LYSR"/>
    <property type="match status" value="1"/>
</dbReference>
<dbReference type="Pfam" id="PF00126">
    <property type="entry name" value="HTH_1"/>
    <property type="match status" value="1"/>
</dbReference>
<evidence type="ECO:0000256" key="2">
    <source>
        <dbReference type="ARBA" id="ARBA00023015"/>
    </source>
</evidence>
<gene>
    <name evidence="5" type="ORF">F0245_11175</name>
</gene>
<dbReference type="AlphaFoldDB" id="A0A7Y3YNV5"/>
<sequence length="329" mass="37334">MCTDVEYFAKFKHINPKCTLKQYKGNQMMISNEQVACFTSVYELQSYSAASKKLNKARSTVRERINALEDLMGMELFCIEGKKAIATDIAHRLYPRARLLARQSFEFENIALSAYKGELNNITVYHDSSIPCQLLLSIESEIKSLHPHMLINWLQRDRNHCLQQIEDGDALFAIMPGMGNLHPNAGIGNINLGSFKLSLFTSVHSSIPNRTISIAELATFRQLITENDIANELRHTKISSEFEVVTSQSLLIEKLKQDGWVVSPRQNLTQYIKSGEVREIELQEAPNMIQQDCIMFYNLSSKASEQESKIIEVAANVVKNQALHETQSF</sequence>
<dbReference type="EMBL" id="VTXW01000008">
    <property type="protein sequence ID" value="NOH33916.1"/>
    <property type="molecule type" value="Genomic_DNA"/>
</dbReference>
<keyword evidence="2" id="KW-0805">Transcription regulation</keyword>
<dbReference type="GO" id="GO:0000976">
    <property type="term" value="F:transcription cis-regulatory region binding"/>
    <property type="evidence" value="ECO:0007669"/>
    <property type="project" value="TreeGrafter"/>
</dbReference>
<evidence type="ECO:0000256" key="1">
    <source>
        <dbReference type="ARBA" id="ARBA00009437"/>
    </source>
</evidence>
<evidence type="ECO:0000256" key="3">
    <source>
        <dbReference type="ARBA" id="ARBA00023163"/>
    </source>
</evidence>
<evidence type="ECO:0000313" key="5">
    <source>
        <dbReference type="EMBL" id="NOH33916.1"/>
    </source>
</evidence>
<dbReference type="PANTHER" id="PTHR30126:SF91">
    <property type="entry name" value="LYSR FAMILY TRANSCRIPTIONAL REGULATOR"/>
    <property type="match status" value="1"/>
</dbReference>
<protein>
    <submittedName>
        <fullName evidence="5">LysR family transcriptional regulator</fullName>
    </submittedName>
</protein>
<dbReference type="SUPFAM" id="SSF46785">
    <property type="entry name" value="Winged helix' DNA-binding domain"/>
    <property type="match status" value="1"/>
</dbReference>
<dbReference type="InterPro" id="IPR000847">
    <property type="entry name" value="LysR_HTH_N"/>
</dbReference>